<gene>
    <name evidence="3" type="ORF">FO442_05320</name>
</gene>
<dbReference type="RefSeq" id="WP_144332116.1">
    <property type="nucleotide sequence ID" value="NZ_VLPL01000002.1"/>
</dbReference>
<dbReference type="SUPFAM" id="SSF52540">
    <property type="entry name" value="P-loop containing nucleoside triphosphate hydrolases"/>
    <property type="match status" value="1"/>
</dbReference>
<keyword evidence="3" id="KW-0547">Nucleotide-binding</keyword>
<dbReference type="InterPro" id="IPR025420">
    <property type="entry name" value="DUF4143"/>
</dbReference>
<accession>A0A556N3E0</accession>
<evidence type="ECO:0000259" key="2">
    <source>
        <dbReference type="Pfam" id="PF13635"/>
    </source>
</evidence>
<dbReference type="InterPro" id="IPR027417">
    <property type="entry name" value="P-loop_NTPase"/>
</dbReference>
<dbReference type="AlphaFoldDB" id="A0A556N3E0"/>
<dbReference type="PANTHER" id="PTHR43566:SF1">
    <property type="entry name" value="AAA+ ATPASE DOMAIN-CONTAINING PROTEIN"/>
    <property type="match status" value="1"/>
</dbReference>
<sequence length="373" mass="43735">MIERILEPVLRQKCEESKIVVLKGARRTGRLTLVSQIFRLDDPQIGMIDCSDKKERKAIDSLHELKRFSQDKKVVIIRDAQLLENLQEYIDFAIELDFLENVLLICSFEPELHEDLWEALREQGLELNLFPLSYPESAKFYGLVQEDKDLEQRLIYGYYPEVVTQEDQAEKMISEIIESSIFTQLGASERINKKEKLVKLLRHLAFNIGKVISFNDLGKKCGLDNETVERYVKLFAKANLLILIPSYNNGHRYELKKSHVVYFLDNGIRNALIRAFQPLEFRNDVEELWKNFVISERYKANQYAGKTPEICFWLTHTKQEVDYLEIMEDEAFGAKMNWDDSKKIKVPASFSELYPQIRVSGVSKKTFWTFLRK</sequence>
<dbReference type="Proteomes" id="UP000316008">
    <property type="component" value="Unassembled WGS sequence"/>
</dbReference>
<comment type="caution">
    <text evidence="3">The sequence shown here is derived from an EMBL/GenBank/DDBJ whole genome shotgun (WGS) entry which is preliminary data.</text>
</comment>
<reference evidence="3 4" key="1">
    <citation type="submission" date="2019-07" db="EMBL/GenBank/DDBJ databases">
        <authorList>
            <person name="Huq M.A."/>
        </authorList>
    </citation>
    <scope>NUCLEOTIDE SEQUENCE [LARGE SCALE GENOMIC DNA]</scope>
    <source>
        <strain evidence="3 4">MAH-3</strain>
    </source>
</reference>
<protein>
    <submittedName>
        <fullName evidence="3">ATP-binding protein</fullName>
    </submittedName>
</protein>
<feature type="domain" description="AAA" evidence="1">
    <location>
        <begin position="17"/>
        <end position="136"/>
    </location>
</feature>
<dbReference type="Pfam" id="PF13635">
    <property type="entry name" value="DUF4143"/>
    <property type="match status" value="1"/>
</dbReference>
<dbReference type="OrthoDB" id="9778168at2"/>
<organism evidence="3 4">
    <name type="scientific">Fluviicola chungangensis</name>
    <dbReference type="NCBI Taxonomy" id="2597671"/>
    <lineage>
        <taxon>Bacteria</taxon>
        <taxon>Pseudomonadati</taxon>
        <taxon>Bacteroidota</taxon>
        <taxon>Flavobacteriia</taxon>
        <taxon>Flavobacteriales</taxon>
        <taxon>Crocinitomicaceae</taxon>
        <taxon>Fluviicola</taxon>
    </lineage>
</organism>
<dbReference type="GO" id="GO:0005524">
    <property type="term" value="F:ATP binding"/>
    <property type="evidence" value="ECO:0007669"/>
    <property type="project" value="UniProtKB-KW"/>
</dbReference>
<dbReference type="PANTHER" id="PTHR43566">
    <property type="entry name" value="CONSERVED PROTEIN"/>
    <property type="match status" value="1"/>
</dbReference>
<evidence type="ECO:0000313" key="3">
    <source>
        <dbReference type="EMBL" id="TSJ46579.1"/>
    </source>
</evidence>
<feature type="domain" description="DUF4143" evidence="2">
    <location>
        <begin position="189"/>
        <end position="325"/>
    </location>
</feature>
<proteinExistence type="predicted"/>
<evidence type="ECO:0000259" key="1">
    <source>
        <dbReference type="Pfam" id="PF13173"/>
    </source>
</evidence>
<dbReference type="EMBL" id="VLPL01000002">
    <property type="protein sequence ID" value="TSJ46579.1"/>
    <property type="molecule type" value="Genomic_DNA"/>
</dbReference>
<keyword evidence="4" id="KW-1185">Reference proteome</keyword>
<keyword evidence="3" id="KW-0067">ATP-binding</keyword>
<dbReference type="InterPro" id="IPR041682">
    <property type="entry name" value="AAA_14"/>
</dbReference>
<dbReference type="Pfam" id="PF13173">
    <property type="entry name" value="AAA_14"/>
    <property type="match status" value="1"/>
</dbReference>
<name>A0A556N3E0_9FLAO</name>
<evidence type="ECO:0000313" key="4">
    <source>
        <dbReference type="Proteomes" id="UP000316008"/>
    </source>
</evidence>